<evidence type="ECO:0000256" key="1">
    <source>
        <dbReference type="SAM" id="MobiDB-lite"/>
    </source>
</evidence>
<feature type="compositionally biased region" description="Gly residues" evidence="1">
    <location>
        <begin position="173"/>
        <end position="192"/>
    </location>
</feature>
<gene>
    <name evidence="2" type="ORF">BN8_02479</name>
</gene>
<dbReference type="RefSeq" id="WP_009281969.1">
    <property type="nucleotide sequence ID" value="NZ_CAIT01000006.1"/>
</dbReference>
<proteinExistence type="predicted"/>
<dbReference type="STRING" id="1185876.BN8_02479"/>
<dbReference type="OrthoDB" id="979886at2"/>
<evidence type="ECO:0000313" key="2">
    <source>
        <dbReference type="EMBL" id="CCH53387.1"/>
    </source>
</evidence>
<keyword evidence="3" id="KW-1185">Reference proteome</keyword>
<feature type="compositionally biased region" description="Low complexity" evidence="1">
    <location>
        <begin position="89"/>
        <end position="101"/>
    </location>
</feature>
<protein>
    <submittedName>
        <fullName evidence="2">Uncharacterized protein</fullName>
    </submittedName>
</protein>
<evidence type="ECO:0000313" key="3">
    <source>
        <dbReference type="Proteomes" id="UP000009309"/>
    </source>
</evidence>
<reference evidence="2 3" key="1">
    <citation type="journal article" date="2012" name="J. Bacteriol.">
        <title>Genome Sequence of the Filamentous Bacterium Fibrisoma limi BUZ 3T.</title>
        <authorList>
            <person name="Filippini M."/>
            <person name="Qi W."/>
            <person name="Jaenicke S."/>
            <person name="Goesmann A."/>
            <person name="Smits T.H."/>
            <person name="Bagheri H.C."/>
        </authorList>
    </citation>
    <scope>NUCLEOTIDE SEQUENCE [LARGE SCALE GENOMIC DNA]</scope>
    <source>
        <strain evidence="3">BUZ 3T</strain>
    </source>
</reference>
<organism evidence="2 3">
    <name type="scientific">Fibrisoma limi BUZ 3</name>
    <dbReference type="NCBI Taxonomy" id="1185876"/>
    <lineage>
        <taxon>Bacteria</taxon>
        <taxon>Pseudomonadati</taxon>
        <taxon>Bacteroidota</taxon>
        <taxon>Cytophagia</taxon>
        <taxon>Cytophagales</taxon>
        <taxon>Spirosomataceae</taxon>
        <taxon>Fibrisoma</taxon>
    </lineage>
</organism>
<accession>I2GHL2</accession>
<dbReference type="eggNOG" id="COG3170">
    <property type="taxonomic scope" value="Bacteria"/>
</dbReference>
<feature type="region of interest" description="Disordered" evidence="1">
    <location>
        <begin position="118"/>
        <end position="211"/>
    </location>
</feature>
<feature type="region of interest" description="Disordered" evidence="1">
    <location>
        <begin position="60"/>
        <end position="101"/>
    </location>
</feature>
<sequence length="313" mass="32965">MNRITFENEKEVRVKALAGAMAINLVVLALLLLIHLSNAVPQPPPIQFVEVNFGTDAIGSGRIQTLNRPNPSPRAEEVKKAEDRPNPKVTTTPRVERTPVAPVPKVVEAKTSKTIAEKPDIASKVESPVSVPEKAEPKKVEATAPKPTPAPPRAEPVKKVETVDPNALYKRSSGGGGSNGTVGRASGTGGNNNGDDASGVGDKGNPDGKLDAKEYYGKPGGASSGVALNVSGWVFGNNNLSRDDSDEDGKIVYRVQVDADGNIVTARPVQQTVSPAVESFYRRQVLRFKLRPKGSATPAGVATGTLTINISAR</sequence>
<name>I2GHL2_9BACT</name>
<dbReference type="AlphaFoldDB" id="I2GHL2"/>
<comment type="caution">
    <text evidence="2">The sequence shown here is derived from an EMBL/GenBank/DDBJ whole genome shotgun (WGS) entry which is preliminary data.</text>
</comment>
<dbReference type="Proteomes" id="UP000009309">
    <property type="component" value="Unassembled WGS sequence"/>
</dbReference>
<feature type="compositionally biased region" description="Basic and acidic residues" evidence="1">
    <location>
        <begin position="74"/>
        <end position="86"/>
    </location>
</feature>
<dbReference type="EMBL" id="CAIT01000006">
    <property type="protein sequence ID" value="CCH53387.1"/>
    <property type="molecule type" value="Genomic_DNA"/>
</dbReference>